<proteinExistence type="predicted"/>
<feature type="non-terminal residue" evidence="7">
    <location>
        <position position="1"/>
    </location>
</feature>
<dbReference type="SUPFAM" id="SSF51230">
    <property type="entry name" value="Single hybrid motif"/>
    <property type="match status" value="1"/>
</dbReference>
<comment type="caution">
    <text evidence="7">The sequence shown here is derived from an EMBL/GenBank/DDBJ whole genome shotgun (WGS) entry which is preliminary data.</text>
</comment>
<feature type="domain" description="Lipoyl-binding" evidence="5">
    <location>
        <begin position="179"/>
        <end position="238"/>
    </location>
</feature>
<dbReference type="InterPro" id="IPR005482">
    <property type="entry name" value="Biotin_COase_C"/>
</dbReference>
<evidence type="ECO:0000256" key="2">
    <source>
        <dbReference type="ARBA" id="ARBA00022741"/>
    </source>
</evidence>
<dbReference type="PROSITE" id="PS00188">
    <property type="entry name" value="BIOTIN"/>
    <property type="match status" value="1"/>
</dbReference>
<evidence type="ECO:0000313" key="7">
    <source>
        <dbReference type="EMBL" id="GAH41617.1"/>
    </source>
</evidence>
<dbReference type="PROSITE" id="PS50979">
    <property type="entry name" value="BC"/>
    <property type="match status" value="1"/>
</dbReference>
<keyword evidence="3" id="KW-0067">ATP-binding</keyword>
<organism evidence="7">
    <name type="scientific">marine sediment metagenome</name>
    <dbReference type="NCBI Taxonomy" id="412755"/>
    <lineage>
        <taxon>unclassified sequences</taxon>
        <taxon>metagenomes</taxon>
        <taxon>ecological metagenomes</taxon>
    </lineage>
</organism>
<dbReference type="InterPro" id="IPR011764">
    <property type="entry name" value="Biotin_carboxylation_dom"/>
</dbReference>
<dbReference type="SUPFAM" id="SSF51246">
    <property type="entry name" value="Rudiment single hybrid motif"/>
    <property type="match status" value="1"/>
</dbReference>
<accession>X1F9H8</accession>
<feature type="non-terminal residue" evidence="7">
    <location>
        <position position="238"/>
    </location>
</feature>
<dbReference type="Gene3D" id="3.30.470.20">
    <property type="entry name" value="ATP-grasp fold, B domain"/>
    <property type="match status" value="1"/>
</dbReference>
<dbReference type="InterPro" id="IPR000089">
    <property type="entry name" value="Biotin_lipoyl"/>
</dbReference>
<dbReference type="InterPro" id="IPR011054">
    <property type="entry name" value="Rudment_hybrid_motif"/>
</dbReference>
<dbReference type="Gene3D" id="2.40.50.100">
    <property type="match status" value="1"/>
</dbReference>
<dbReference type="GO" id="GO:0016874">
    <property type="term" value="F:ligase activity"/>
    <property type="evidence" value="ECO:0007669"/>
    <property type="project" value="UniProtKB-KW"/>
</dbReference>
<dbReference type="InterPro" id="IPR011053">
    <property type="entry name" value="Single_hybrid_motif"/>
</dbReference>
<feature type="domain" description="Biotin carboxylation" evidence="6">
    <location>
        <begin position="1"/>
        <end position="54"/>
    </location>
</feature>
<dbReference type="EMBL" id="BARU01012476">
    <property type="protein sequence ID" value="GAH41617.1"/>
    <property type="molecule type" value="Genomic_DNA"/>
</dbReference>
<evidence type="ECO:0000259" key="5">
    <source>
        <dbReference type="PROSITE" id="PS50968"/>
    </source>
</evidence>
<dbReference type="Pfam" id="PF00364">
    <property type="entry name" value="Biotin_lipoyl"/>
    <property type="match status" value="1"/>
</dbReference>
<dbReference type="Pfam" id="PF21139">
    <property type="entry name" value="BT_MCC_alpha"/>
    <property type="match status" value="1"/>
</dbReference>
<sequence>GATREEACNVLARALREALIHGVTTNRDLLVGILREPEFRSGDIDTGYLDRHDPRQLMAGDPEATRIHALVAALAAQAARRAKTAVLPELPSGWRTLASQDQAVSFTAGTDTVEVRYRFDRGQLSAVVDDRRFDVRIVNASATTIDAEVDGIRRRYLVTSSGTEHYVDSFLGSTTLSEVPRFPDPSSTLEVGSLVAPMPGSVVRIEVGEGVKVSAGTPIVVLEAMKMEHTVRAPSDGV</sequence>
<protein>
    <recommendedName>
        <fullName evidence="8">Lipoyl-binding domain-containing protein</fullName>
    </recommendedName>
</protein>
<dbReference type="InterPro" id="IPR048429">
    <property type="entry name" value="MCC_alpha_BT"/>
</dbReference>
<dbReference type="Pfam" id="PF02785">
    <property type="entry name" value="Biotin_carb_C"/>
    <property type="match status" value="1"/>
</dbReference>
<dbReference type="SMART" id="SM00878">
    <property type="entry name" value="Biotin_carb_C"/>
    <property type="match status" value="1"/>
</dbReference>
<evidence type="ECO:0000256" key="1">
    <source>
        <dbReference type="ARBA" id="ARBA00022598"/>
    </source>
</evidence>
<dbReference type="PROSITE" id="PS50968">
    <property type="entry name" value="BIOTINYL_LIPOYL"/>
    <property type="match status" value="1"/>
</dbReference>
<dbReference type="CDD" id="cd06850">
    <property type="entry name" value="biotinyl_domain"/>
    <property type="match status" value="1"/>
</dbReference>
<dbReference type="InterPro" id="IPR050856">
    <property type="entry name" value="Biotin_carboxylase_complex"/>
</dbReference>
<name>X1F9H8_9ZZZZ</name>
<dbReference type="GO" id="GO:0005524">
    <property type="term" value="F:ATP binding"/>
    <property type="evidence" value="ECO:0007669"/>
    <property type="project" value="UniProtKB-KW"/>
</dbReference>
<keyword evidence="1" id="KW-0436">Ligase</keyword>
<keyword evidence="2" id="KW-0547">Nucleotide-binding</keyword>
<dbReference type="InterPro" id="IPR001882">
    <property type="entry name" value="Biotin_BS"/>
</dbReference>
<evidence type="ECO:0000259" key="6">
    <source>
        <dbReference type="PROSITE" id="PS50979"/>
    </source>
</evidence>
<dbReference type="PANTHER" id="PTHR18866">
    <property type="entry name" value="CARBOXYLASE:PYRUVATE/ACETYL-COA/PROPIONYL-COA CARBOXYLASE"/>
    <property type="match status" value="1"/>
</dbReference>
<keyword evidence="4" id="KW-0092">Biotin</keyword>
<evidence type="ECO:0000256" key="3">
    <source>
        <dbReference type="ARBA" id="ARBA00022840"/>
    </source>
</evidence>
<gene>
    <name evidence="7" type="ORF">S03H2_22988</name>
</gene>
<reference evidence="7" key="1">
    <citation type="journal article" date="2014" name="Front. Microbiol.">
        <title>High frequency of phylogenetically diverse reductive dehalogenase-homologous genes in deep subseafloor sedimentary metagenomes.</title>
        <authorList>
            <person name="Kawai M."/>
            <person name="Futagami T."/>
            <person name="Toyoda A."/>
            <person name="Takaki Y."/>
            <person name="Nishi S."/>
            <person name="Hori S."/>
            <person name="Arai W."/>
            <person name="Tsubouchi T."/>
            <person name="Morono Y."/>
            <person name="Uchiyama I."/>
            <person name="Ito T."/>
            <person name="Fujiyama A."/>
            <person name="Inagaki F."/>
            <person name="Takami H."/>
        </authorList>
    </citation>
    <scope>NUCLEOTIDE SEQUENCE</scope>
    <source>
        <strain evidence="7">Expedition CK06-06</strain>
    </source>
</reference>
<dbReference type="PANTHER" id="PTHR18866:SF126">
    <property type="entry name" value="BIOTIN CARBOXYLASE"/>
    <property type="match status" value="1"/>
</dbReference>
<evidence type="ECO:0008006" key="8">
    <source>
        <dbReference type="Google" id="ProtNLM"/>
    </source>
</evidence>
<evidence type="ECO:0000256" key="4">
    <source>
        <dbReference type="ARBA" id="ARBA00023267"/>
    </source>
</evidence>
<dbReference type="AlphaFoldDB" id="X1F9H8"/>